<dbReference type="EMBL" id="BAABHF010000058">
    <property type="protein sequence ID" value="GAA4517635.1"/>
    <property type="molecule type" value="Genomic_DNA"/>
</dbReference>
<accession>A0ABP8R443</accession>
<organism evidence="1 2">
    <name type="scientific">Actinoallomurus oryzae</name>
    <dbReference type="NCBI Taxonomy" id="502180"/>
    <lineage>
        <taxon>Bacteria</taxon>
        <taxon>Bacillati</taxon>
        <taxon>Actinomycetota</taxon>
        <taxon>Actinomycetes</taxon>
        <taxon>Streptosporangiales</taxon>
        <taxon>Thermomonosporaceae</taxon>
        <taxon>Actinoallomurus</taxon>
    </lineage>
</organism>
<name>A0ABP8R443_9ACTN</name>
<gene>
    <name evidence="1" type="ORF">GCM10023191_090480</name>
</gene>
<protein>
    <submittedName>
        <fullName evidence="1">Uncharacterized protein</fullName>
    </submittedName>
</protein>
<comment type="caution">
    <text evidence="1">The sequence shown here is derived from an EMBL/GenBank/DDBJ whole genome shotgun (WGS) entry which is preliminary data.</text>
</comment>
<evidence type="ECO:0000313" key="1">
    <source>
        <dbReference type="EMBL" id="GAA4517635.1"/>
    </source>
</evidence>
<evidence type="ECO:0000313" key="2">
    <source>
        <dbReference type="Proteomes" id="UP001500503"/>
    </source>
</evidence>
<sequence length="89" mass="9742">MVDDDKRAAIPARRARGASIRTIAAGVKVSIGFGRVAGHRHVRGGCGRRQLPRMFRAQWHQRAEAGTPLHPMTRARNPHAAAFPLISTL</sequence>
<dbReference type="Proteomes" id="UP001500503">
    <property type="component" value="Unassembled WGS sequence"/>
</dbReference>
<keyword evidence="2" id="KW-1185">Reference proteome</keyword>
<reference evidence="2" key="1">
    <citation type="journal article" date="2019" name="Int. J. Syst. Evol. Microbiol.">
        <title>The Global Catalogue of Microorganisms (GCM) 10K type strain sequencing project: providing services to taxonomists for standard genome sequencing and annotation.</title>
        <authorList>
            <consortium name="The Broad Institute Genomics Platform"/>
            <consortium name="The Broad Institute Genome Sequencing Center for Infectious Disease"/>
            <person name="Wu L."/>
            <person name="Ma J."/>
        </authorList>
    </citation>
    <scope>NUCLEOTIDE SEQUENCE [LARGE SCALE GENOMIC DNA]</scope>
    <source>
        <strain evidence="2">JCM 17933</strain>
    </source>
</reference>
<proteinExistence type="predicted"/>